<sequence>MAVYPPFASLANYERYLIGMRKICGYAAVSTNWVEQRLQLPGLGSDLCRLIEEDLATIEPKYKREQVGVQLPAEALSEGWHWGRAYVIEGSAMGATFLLKQAEDDLPTEIGRSFLQQSAAHAKNRWPVFVEAIASTTADVVDAVAGARDVFDYAYNVFASEAN</sequence>
<gene>
    <name evidence="1" type="ORF">FHS27_006329</name>
</gene>
<evidence type="ECO:0000313" key="1">
    <source>
        <dbReference type="EMBL" id="MBB3210482.1"/>
    </source>
</evidence>
<dbReference type="CDD" id="cd19166">
    <property type="entry name" value="HemeO-bac"/>
    <property type="match status" value="1"/>
</dbReference>
<organism evidence="1 2">
    <name type="scientific">Aporhodopirellula rubra</name>
    <dbReference type="NCBI Taxonomy" id="980271"/>
    <lineage>
        <taxon>Bacteria</taxon>
        <taxon>Pseudomonadati</taxon>
        <taxon>Planctomycetota</taxon>
        <taxon>Planctomycetia</taxon>
        <taxon>Pirellulales</taxon>
        <taxon>Pirellulaceae</taxon>
        <taxon>Aporhodopirellula</taxon>
    </lineage>
</organism>
<dbReference type="AlphaFoldDB" id="A0A7W5E726"/>
<dbReference type="RefSeq" id="WP_184309833.1">
    <property type="nucleotide sequence ID" value="NZ_JACHXU010000039.1"/>
</dbReference>
<dbReference type="InterPro" id="IPR016084">
    <property type="entry name" value="Haem_Oase-like_multi-hlx"/>
</dbReference>
<reference evidence="1 2" key="1">
    <citation type="submission" date="2020-08" db="EMBL/GenBank/DDBJ databases">
        <title>Genomic Encyclopedia of Type Strains, Phase III (KMG-III): the genomes of soil and plant-associated and newly described type strains.</title>
        <authorList>
            <person name="Whitman W."/>
        </authorList>
    </citation>
    <scope>NUCLEOTIDE SEQUENCE [LARGE SCALE GENOMIC DNA]</scope>
    <source>
        <strain evidence="1 2">CECT 8075</strain>
    </source>
</reference>
<dbReference type="EMBL" id="JACHXU010000039">
    <property type="protein sequence ID" value="MBB3210482.1"/>
    <property type="molecule type" value="Genomic_DNA"/>
</dbReference>
<proteinExistence type="predicted"/>
<dbReference type="Gene3D" id="1.20.910.10">
    <property type="entry name" value="Heme oxygenase-like"/>
    <property type="match status" value="1"/>
</dbReference>
<comment type="caution">
    <text evidence="1">The sequence shown here is derived from an EMBL/GenBank/DDBJ whole genome shotgun (WGS) entry which is preliminary data.</text>
</comment>
<dbReference type="SUPFAM" id="SSF48613">
    <property type="entry name" value="Heme oxygenase-like"/>
    <property type="match status" value="1"/>
</dbReference>
<protein>
    <submittedName>
        <fullName evidence="1">Heme oxygenase</fullName>
    </submittedName>
</protein>
<name>A0A7W5E726_9BACT</name>
<accession>A0A7W5E726</accession>
<evidence type="ECO:0000313" key="2">
    <source>
        <dbReference type="Proteomes" id="UP000536179"/>
    </source>
</evidence>
<dbReference type="Proteomes" id="UP000536179">
    <property type="component" value="Unassembled WGS sequence"/>
</dbReference>
<keyword evidence="2" id="KW-1185">Reference proteome</keyword>